<dbReference type="SUPFAM" id="SSF53223">
    <property type="entry name" value="Aminoacid dehydrogenase-like, N-terminal domain"/>
    <property type="match status" value="1"/>
</dbReference>
<dbReference type="Gene3D" id="3.40.50.10860">
    <property type="entry name" value="Leucine Dehydrogenase, chain A, domain 1"/>
    <property type="match status" value="1"/>
</dbReference>
<dbReference type="PANTHER" id="PTHR21089">
    <property type="entry name" value="SHIKIMATE DEHYDROGENASE"/>
    <property type="match status" value="1"/>
</dbReference>
<dbReference type="InterPro" id="IPR013708">
    <property type="entry name" value="Shikimate_DH-bd_N"/>
</dbReference>
<dbReference type="SUPFAM" id="SSF51735">
    <property type="entry name" value="NAD(P)-binding Rossmann-fold domains"/>
    <property type="match status" value="1"/>
</dbReference>
<dbReference type="GO" id="GO:0009423">
    <property type="term" value="P:chorismate biosynthetic process"/>
    <property type="evidence" value="ECO:0007669"/>
    <property type="project" value="UniProtKB-UniPathway"/>
</dbReference>
<dbReference type="GO" id="GO:0004764">
    <property type="term" value="F:shikimate 3-dehydrogenase (NADP+) activity"/>
    <property type="evidence" value="ECO:0007669"/>
    <property type="project" value="InterPro"/>
</dbReference>
<dbReference type="AlphaFoldDB" id="T1A005"/>
<dbReference type="GO" id="GO:0019632">
    <property type="term" value="P:shikimate metabolic process"/>
    <property type="evidence" value="ECO:0007669"/>
    <property type="project" value="TreeGrafter"/>
</dbReference>
<dbReference type="InterPro" id="IPR022893">
    <property type="entry name" value="Shikimate_DH_fam"/>
</dbReference>
<dbReference type="Gene3D" id="3.40.50.720">
    <property type="entry name" value="NAD(P)-binding Rossmann-like Domain"/>
    <property type="match status" value="1"/>
</dbReference>
<proteinExistence type="predicted"/>
<evidence type="ECO:0000259" key="1">
    <source>
        <dbReference type="Pfam" id="PF01488"/>
    </source>
</evidence>
<organism evidence="3">
    <name type="scientific">mine drainage metagenome</name>
    <dbReference type="NCBI Taxonomy" id="410659"/>
    <lineage>
        <taxon>unclassified sequences</taxon>
        <taxon>metagenomes</taxon>
        <taxon>ecological metagenomes</taxon>
    </lineage>
</organism>
<dbReference type="Pfam" id="PF08501">
    <property type="entry name" value="Shikimate_dh_N"/>
    <property type="match status" value="1"/>
</dbReference>
<reference evidence="3" key="2">
    <citation type="journal article" date="2014" name="ISME J.">
        <title>Microbial stratification in low pH oxic and suboxic macroscopic growths along an acid mine drainage.</title>
        <authorList>
            <person name="Mendez-Garcia C."/>
            <person name="Mesa V."/>
            <person name="Sprenger R.R."/>
            <person name="Richter M."/>
            <person name="Diez M.S."/>
            <person name="Solano J."/>
            <person name="Bargiela R."/>
            <person name="Golyshina O.V."/>
            <person name="Manteca A."/>
            <person name="Ramos J.L."/>
            <person name="Gallego J.R."/>
            <person name="Llorente I."/>
            <person name="Martins Dos Santos V.A."/>
            <person name="Jensen O.N."/>
            <person name="Pelaez A.I."/>
            <person name="Sanchez J."/>
            <person name="Ferrer M."/>
        </authorList>
    </citation>
    <scope>NUCLEOTIDE SEQUENCE</scope>
</reference>
<dbReference type="UniPathway" id="UPA00053">
    <property type="reaction ID" value="UER00087"/>
</dbReference>
<protein>
    <submittedName>
        <fullName evidence="3">Shikimate 5-dehydrogenase</fullName>
    </submittedName>
</protein>
<dbReference type="InterPro" id="IPR046346">
    <property type="entry name" value="Aminoacid_DH-like_N_sf"/>
</dbReference>
<comment type="caution">
    <text evidence="3">The sequence shown here is derived from an EMBL/GenBank/DDBJ whole genome shotgun (WGS) entry which is preliminary data.</text>
</comment>
<dbReference type="InterPro" id="IPR036291">
    <property type="entry name" value="NAD(P)-bd_dom_sf"/>
</dbReference>
<evidence type="ECO:0000259" key="2">
    <source>
        <dbReference type="Pfam" id="PF08501"/>
    </source>
</evidence>
<dbReference type="InterPro" id="IPR006151">
    <property type="entry name" value="Shikm_DH/Glu-tRNA_Rdtase"/>
</dbReference>
<dbReference type="PANTHER" id="PTHR21089:SF1">
    <property type="entry name" value="BIFUNCTIONAL 3-DEHYDROQUINATE DEHYDRATASE_SHIKIMATE DEHYDROGENASE, CHLOROPLASTIC"/>
    <property type="match status" value="1"/>
</dbReference>
<dbReference type="EMBL" id="AUZZ01004377">
    <property type="protein sequence ID" value="EQD53891.1"/>
    <property type="molecule type" value="Genomic_DNA"/>
</dbReference>
<name>T1A005_9ZZZZ</name>
<reference evidence="3" key="1">
    <citation type="submission" date="2013-08" db="EMBL/GenBank/DDBJ databases">
        <authorList>
            <person name="Mendez C."/>
            <person name="Richter M."/>
            <person name="Ferrer M."/>
            <person name="Sanchez J."/>
        </authorList>
    </citation>
    <scope>NUCLEOTIDE SEQUENCE</scope>
</reference>
<accession>T1A005</accession>
<feature type="domain" description="Shikimate dehydrogenase substrate binding N-terminal" evidence="2">
    <location>
        <begin position="3"/>
        <end position="31"/>
    </location>
</feature>
<feature type="domain" description="Quinate/shikimate 5-dehydrogenase/glutamyl-tRNA reductase" evidence="1">
    <location>
        <begin position="58"/>
        <end position="107"/>
    </location>
</feature>
<evidence type="ECO:0000313" key="3">
    <source>
        <dbReference type="EMBL" id="EQD53891.1"/>
    </source>
</evidence>
<gene>
    <name evidence="3" type="ORF">B2A_06214</name>
</gene>
<dbReference type="Pfam" id="PF01488">
    <property type="entry name" value="Shikimate_DH"/>
    <property type="match status" value="1"/>
</dbReference>
<sequence length="130" mass="14591">MVLTSPHKQAVMKYMDKIDKMALELGAVNTIINKNGKLYGYNTDEPGAVNAIKKYGLEKNAKYTIFGAGGAARAIAFGLAHEGVKDFSIINRTTAHATELVRSLKKAFRENLRQIVRARCQRIHKRIKRF</sequence>